<dbReference type="Gene3D" id="1.25.40.1050">
    <property type="match status" value="1"/>
</dbReference>
<evidence type="ECO:0000256" key="4">
    <source>
        <dbReference type="ARBA" id="ARBA00038299"/>
    </source>
</evidence>
<dbReference type="EMBL" id="AZBU02000001">
    <property type="protein sequence ID" value="TMS40102.1"/>
    <property type="molecule type" value="Genomic_DNA"/>
</dbReference>
<dbReference type="InterPro" id="IPR041106">
    <property type="entry name" value="XRN1_D2_D3"/>
</dbReference>
<evidence type="ECO:0000256" key="6">
    <source>
        <dbReference type="SAM" id="MobiDB-lite"/>
    </source>
</evidence>
<dbReference type="PANTHER" id="PTHR12341:SF7">
    <property type="entry name" value="5'-3' EXORIBONUCLEASE 1"/>
    <property type="match status" value="1"/>
</dbReference>
<evidence type="ECO:0000259" key="8">
    <source>
        <dbReference type="Pfam" id="PF17846"/>
    </source>
</evidence>
<name>A0A4U8V2K8_STECR</name>
<dbReference type="InterPro" id="IPR016494">
    <property type="entry name" value="5_3_exoribonuclease_1"/>
</dbReference>
<dbReference type="STRING" id="34508.A0A4U8V2K8"/>
<evidence type="ECO:0000256" key="2">
    <source>
        <dbReference type="ARBA" id="ARBA00022801"/>
    </source>
</evidence>
<comment type="similarity">
    <text evidence="4 5">Belongs to the 5'-3' exonuclease family.</text>
</comment>
<proteinExistence type="inferred from homology"/>
<keyword evidence="1 5" id="KW-0540">Nuclease</keyword>
<dbReference type="Pfam" id="PF03159">
    <property type="entry name" value="XRN_N"/>
    <property type="match status" value="1"/>
</dbReference>
<keyword evidence="2 5" id="KW-0378">Hydrolase</keyword>
<evidence type="ECO:0000256" key="1">
    <source>
        <dbReference type="ARBA" id="ARBA00022722"/>
    </source>
</evidence>
<protein>
    <recommendedName>
        <fullName evidence="5">5'-3' exoribonuclease 1</fullName>
        <ecNumber evidence="5">3.1.13.-</ecNumber>
    </recommendedName>
</protein>
<feature type="domain" description="Xrn1 helical" evidence="8">
    <location>
        <begin position="285"/>
        <end position="683"/>
    </location>
</feature>
<reference evidence="12" key="2">
    <citation type="journal article" date="2015" name="Genome Biol.">
        <title>Comparative genomics of Steinernema reveals deeply conserved gene regulatory networks.</title>
        <authorList>
            <person name="Dillman A.R."/>
            <person name="Macchietto M."/>
            <person name="Porter C.F."/>
            <person name="Rogers A."/>
            <person name="Williams B."/>
            <person name="Antoshechkin I."/>
            <person name="Lee M.M."/>
            <person name="Goodwin Z."/>
            <person name="Lu X."/>
            <person name="Lewis E.E."/>
            <person name="Goodrich-Blair H."/>
            <person name="Stock S.P."/>
            <person name="Adams B.J."/>
            <person name="Sternberg P.W."/>
            <person name="Mortazavi A."/>
        </authorList>
    </citation>
    <scope>NUCLEOTIDE SEQUENCE [LARGE SCALE GENOMIC DNA]</scope>
    <source>
        <strain evidence="12">ALL</strain>
    </source>
</reference>
<feature type="compositionally biased region" description="Basic and acidic residues" evidence="6">
    <location>
        <begin position="1278"/>
        <end position="1288"/>
    </location>
</feature>
<accession>A0A4U8V2K8</accession>
<dbReference type="InterPro" id="IPR041385">
    <property type="entry name" value="SH3_12"/>
</dbReference>
<dbReference type="InterPro" id="IPR004859">
    <property type="entry name" value="Xrn1_N"/>
</dbReference>
<feature type="compositionally biased region" description="Polar residues" evidence="6">
    <location>
        <begin position="1243"/>
        <end position="1263"/>
    </location>
</feature>
<reference evidence="12" key="1">
    <citation type="submission" date="2013-11" db="EMBL/GenBank/DDBJ databases">
        <authorList>
            <person name="Sternberg P."/>
            <person name="Dillman A."/>
            <person name="Macchietto M."/>
        </authorList>
    </citation>
    <scope>NUCLEOTIDE SEQUENCE</scope>
    <source>
        <strain evidence="12">ALL</strain>
    </source>
</reference>
<reference evidence="12" key="3">
    <citation type="journal article" date="2019" name="G3 (Bethesda)">
        <title>Hybrid Assembly of the Genome of the Entomopathogenic Nematode Steinernema carpocapsae Identifies the X-Chromosome.</title>
        <authorList>
            <person name="Serra L."/>
            <person name="Macchietto M."/>
            <person name="Macias-Munoz A."/>
            <person name="McGill C.J."/>
            <person name="Rodriguez I.M."/>
            <person name="Rodriguez B."/>
            <person name="Murad R."/>
            <person name="Mortazavi A."/>
        </authorList>
    </citation>
    <scope>NUCLEOTIDE SEQUENCE [LARGE SCALE GENOMIC DNA]</scope>
    <source>
        <strain evidence="12">ALL</strain>
    </source>
</reference>
<dbReference type="Pfam" id="PF18334">
    <property type="entry name" value="XRN1_D2_D3"/>
    <property type="match status" value="1"/>
</dbReference>
<evidence type="ECO:0000313" key="12">
    <source>
        <dbReference type="EMBL" id="TMS40102.1"/>
    </source>
</evidence>
<feature type="domain" description="5'-3' exoribonuclease 1 SH3-like" evidence="9">
    <location>
        <begin position="1161"/>
        <end position="1213"/>
    </location>
</feature>
<organism evidence="12">
    <name type="scientific">Steinernema carpocapsae</name>
    <name type="common">Entomopathogenic nematode</name>
    <dbReference type="NCBI Taxonomy" id="34508"/>
    <lineage>
        <taxon>Eukaryota</taxon>
        <taxon>Metazoa</taxon>
        <taxon>Ecdysozoa</taxon>
        <taxon>Nematoda</taxon>
        <taxon>Chromadorea</taxon>
        <taxon>Rhabditida</taxon>
        <taxon>Tylenchina</taxon>
        <taxon>Panagrolaimomorpha</taxon>
        <taxon>Strongyloidoidea</taxon>
        <taxon>Steinernematidae</taxon>
        <taxon>Steinernema</taxon>
    </lineage>
</organism>
<feature type="compositionally biased region" description="Basic and acidic residues" evidence="6">
    <location>
        <begin position="1358"/>
        <end position="1378"/>
    </location>
</feature>
<dbReference type="Pfam" id="PF18129">
    <property type="entry name" value="SH3_12"/>
    <property type="match status" value="1"/>
</dbReference>
<dbReference type="PANTHER" id="PTHR12341">
    <property type="entry name" value="5'-&gt;3' EXORIBONUCLEASE"/>
    <property type="match status" value="1"/>
</dbReference>
<dbReference type="CDD" id="cd18673">
    <property type="entry name" value="PIN_XRN1-2-like"/>
    <property type="match status" value="1"/>
</dbReference>
<comment type="caution">
    <text evidence="12">The sequence shown here is derived from an EMBL/GenBank/DDBJ whole genome shotgun (WGS) entry which is preliminary data.</text>
</comment>
<keyword evidence="5" id="KW-0963">Cytoplasm</keyword>
<dbReference type="Pfam" id="PF18332">
    <property type="entry name" value="XRN1_D1"/>
    <property type="match status" value="1"/>
</dbReference>
<dbReference type="Gene3D" id="2.30.30.750">
    <property type="match status" value="1"/>
</dbReference>
<dbReference type="EC" id="3.1.13.-" evidence="5"/>
<dbReference type="Gene3D" id="2.170.260.40">
    <property type="match status" value="1"/>
</dbReference>
<dbReference type="InterPro" id="IPR047007">
    <property type="entry name" value="XRN1_D1_sf"/>
</dbReference>
<dbReference type="InterPro" id="IPR027073">
    <property type="entry name" value="5_3_exoribonuclease"/>
</dbReference>
<evidence type="ECO:0000256" key="5">
    <source>
        <dbReference type="PIRNR" id="PIRNR006743"/>
    </source>
</evidence>
<dbReference type="GO" id="GO:0004534">
    <property type="term" value="F:5'-3' RNA exonuclease activity"/>
    <property type="evidence" value="ECO:0007669"/>
    <property type="project" value="TreeGrafter"/>
</dbReference>
<evidence type="ECO:0000259" key="11">
    <source>
        <dbReference type="Pfam" id="PF18334"/>
    </source>
</evidence>
<evidence type="ECO:0000259" key="7">
    <source>
        <dbReference type="Pfam" id="PF03159"/>
    </source>
</evidence>
<dbReference type="InterPro" id="IPR041412">
    <property type="entry name" value="Xrn1_helical"/>
</dbReference>
<evidence type="ECO:0000259" key="10">
    <source>
        <dbReference type="Pfam" id="PF18332"/>
    </source>
</evidence>
<dbReference type="OrthoDB" id="372487at2759"/>
<keyword evidence="5" id="KW-0694">RNA-binding</keyword>
<gene>
    <name evidence="12" type="ORF">L596_006524</name>
</gene>
<feature type="domain" description="Exoribonuclease Xrn1 D2/D3" evidence="11">
    <location>
        <begin position="1011"/>
        <end position="1098"/>
    </location>
</feature>
<dbReference type="InterPro" id="IPR047008">
    <property type="entry name" value="XRN1_SH3_sf"/>
</dbReference>
<feature type="region of interest" description="Disordered" evidence="6">
    <location>
        <begin position="991"/>
        <end position="1011"/>
    </location>
</feature>
<evidence type="ECO:0000259" key="9">
    <source>
        <dbReference type="Pfam" id="PF18129"/>
    </source>
</evidence>
<feature type="domain" description="5'-3' exoribonuclease 1 D1" evidence="10">
    <location>
        <begin position="705"/>
        <end position="859"/>
    </location>
</feature>
<dbReference type="GO" id="GO:0016075">
    <property type="term" value="P:rRNA catabolic process"/>
    <property type="evidence" value="ECO:0007669"/>
    <property type="project" value="TreeGrafter"/>
</dbReference>
<dbReference type="GO" id="GO:0003723">
    <property type="term" value="F:RNA binding"/>
    <property type="evidence" value="ECO:0007669"/>
    <property type="project" value="UniProtKB-KW"/>
</dbReference>
<dbReference type="PIRSF" id="PIRSF006743">
    <property type="entry name" value="Exonuclease_Xnr1"/>
    <property type="match status" value="1"/>
</dbReference>
<feature type="region of interest" description="Disordered" evidence="6">
    <location>
        <begin position="1239"/>
        <end position="1378"/>
    </location>
</feature>
<keyword evidence="3 5" id="KW-0269">Exonuclease</keyword>
<dbReference type="Gene3D" id="3.40.50.12390">
    <property type="match status" value="2"/>
</dbReference>
<dbReference type="GO" id="GO:0005634">
    <property type="term" value="C:nucleus"/>
    <property type="evidence" value="ECO:0007669"/>
    <property type="project" value="TreeGrafter"/>
</dbReference>
<dbReference type="GO" id="GO:0005737">
    <property type="term" value="C:cytoplasm"/>
    <property type="evidence" value="ECO:0007669"/>
    <property type="project" value="UniProtKB-SubCell"/>
</dbReference>
<feature type="domain" description="Xrn1 N-terminal" evidence="7">
    <location>
        <begin position="1"/>
        <end position="227"/>
    </location>
</feature>
<evidence type="ECO:0000256" key="3">
    <source>
        <dbReference type="ARBA" id="ARBA00022839"/>
    </source>
</evidence>
<dbReference type="GO" id="GO:0000956">
    <property type="term" value="P:nuclear-transcribed mRNA catabolic process"/>
    <property type="evidence" value="ECO:0007669"/>
    <property type="project" value="InterPro"/>
</dbReference>
<dbReference type="Pfam" id="PF17846">
    <property type="entry name" value="XRN_M"/>
    <property type="match status" value="1"/>
</dbReference>
<sequence length="1378" mass="157314">MGVPKFFRFISERYAALMERVQENQIPEFDNLYLDMNGIIHNCSHPNDDDVSFRISEEEIFGNIFQYLDQLFSIIGPKKVFFMAVDGVAPRAKMNQQRARRFMSARNAEHQQKQALAAGKPLPTSDRFDSNCITPGTSFMIELQKQLEFFIQMKQSTDAKWRDVRVYLSGHNVPGEGEHKIMDFIRTERSKPDYDPNTRHCCYGLDADLIILGLCSHEPHFALLREEVTFNRAGQKKDKVGIEGTKFFLLHLSLMREYLAMEFQDLKETTTYRKSNTDSLPFALNEENVIDDWVLMTFLIGNDFLPHLPNVHIHEDALPRLYKAYKAVLPSLGGYINERGILNLKRLETFFERFSVIDRDNYLDQFEDADWMRNKKQREQGEGPPDVIPQVVFEGLLEEEDVIESSSTCVSSSDIGAFDTDSEDERKEVEKITGVKKKKNGGDVIPSASEALAAGGWDSESSLEIDGLNLEDSDESPDENWNIVIHRSFKKKRRDYYAEKLNYVNISAEELDDQARGYVRALQWNLHYYYHGCMSWSWYYPHHYAPYLTDVRNFGDMKIEFDLGEPFNPYEQLLAVLPAASCRCVPPALRPLMTESSSPISAFYPTDFKTDLNGKRNDWEAVVLVPFIDENLLLRTAKAAYPSLTEAERRANTHTGDLLYTYSTKDLGELNSSCAKFDRVAENHSKCENMEKNAFRLPRSKIVTGLLPQTKLDVYFPGFPTTKHLNYTGSLEIAPVKVFHMPTRKPVMILKIGDNTENKYSASGVDPRSLLGQEVQVNWPLLKLAKVCSVVTPDGRYLMENHQTSFTDFGPNKHKVFKDIKDMVTDREFGRYGICVSNVKAIVEVNLFTGSRMKFKGNNVIVEKSWSDDVFAVSDGLVLQNVEVKNDMEQKFKSAADAFPVGSKVFLNSFKVSAYGMMGTVARNDVAARGTCLVEGVAPLQVNVKAAVSKKQYKKFWFSVFDLAKIIGQDKHVVNRVTGTVIVQMDSDFKDEEQEERGKHHHKHGHERPRNNINVGINLKYTKRNEAIVDFSKRENETWYYSLFTLKVVQDYAQRFPEVFRALRQNKDQYLLEDFWPELSPEERTNKAKEVVEFLKALPCSSRRPETCNYKYADPEELLLIQKEIAATVAETNVQQFTVHARALFRPDFVTGDSPPVPNVEFKILDRVIVAKTHRYVSPGAAGTVIGIKSQIGKETELDVMFDVPIVGGSNERTGPNGLKYTRVFSHQLLNITHAARLRGGDQSESPSDNQPQSSRQRFGNNRTDQRPQQHHKPGHYKGADSRMDNPKPSHHRAGNSRPENQRSGPPKIQVLQRPKQGDRQHASDPPGSVGQRLFQNSQNNRRGQNNRHQQNRQCQPKPERNEKAKSVEDQANKGVED</sequence>
<comment type="subcellular location">
    <subcellularLocation>
        <location evidence="5">Cytoplasm</location>
    </subcellularLocation>
</comment>
<dbReference type="FunFam" id="3.40.50.12390:FF:000002">
    <property type="entry name" value="5'-3' exoribonuclease 1"/>
    <property type="match status" value="1"/>
</dbReference>
<feature type="compositionally biased region" description="Low complexity" evidence="6">
    <location>
        <begin position="1336"/>
        <end position="1354"/>
    </location>
</feature>
<dbReference type="InterPro" id="IPR040992">
    <property type="entry name" value="XRN1_D1"/>
</dbReference>